<evidence type="ECO:0000313" key="2">
    <source>
        <dbReference type="EMBL" id="CAG8663467.1"/>
    </source>
</evidence>
<comment type="caution">
    <text evidence="2">The sequence shown here is derived from an EMBL/GenBank/DDBJ whole genome shotgun (WGS) entry which is preliminary data.</text>
</comment>
<accession>A0A9N9E7W7</accession>
<evidence type="ECO:0000256" key="1">
    <source>
        <dbReference type="SAM" id="MobiDB-lite"/>
    </source>
</evidence>
<sequence length="185" mass="20977">YYSANARYLLDEAIKDIKTSFSRVSDAINTMAKKYRISVSRAKEYIENQKRKQQMIDFYPSQVQSTISSEITSVSLDPKGHCFAINNQLEDNYIPLLQSRSLGDESEIRDSVSSLNYDSSSLHTSVKTSNQQIKKRRSKSKSIRVSDLSTISDTQVEEALNEGEKRIERSDHILNSHSVSITSNS</sequence>
<feature type="compositionally biased region" description="Basic residues" evidence="1">
    <location>
        <begin position="133"/>
        <end position="142"/>
    </location>
</feature>
<proteinExistence type="predicted"/>
<reference evidence="2" key="1">
    <citation type="submission" date="2021-06" db="EMBL/GenBank/DDBJ databases">
        <authorList>
            <person name="Kallberg Y."/>
            <person name="Tangrot J."/>
            <person name="Rosling A."/>
        </authorList>
    </citation>
    <scope>NUCLEOTIDE SEQUENCE</scope>
    <source>
        <strain evidence="2">MT106</strain>
    </source>
</reference>
<feature type="non-terminal residue" evidence="2">
    <location>
        <position position="1"/>
    </location>
</feature>
<gene>
    <name evidence="2" type="ORF">AGERDE_LOCUS11930</name>
</gene>
<name>A0A9N9E7W7_9GLOM</name>
<evidence type="ECO:0000313" key="3">
    <source>
        <dbReference type="Proteomes" id="UP000789831"/>
    </source>
</evidence>
<keyword evidence="3" id="KW-1185">Reference proteome</keyword>
<dbReference type="Proteomes" id="UP000789831">
    <property type="component" value="Unassembled WGS sequence"/>
</dbReference>
<dbReference type="AlphaFoldDB" id="A0A9N9E7W7"/>
<dbReference type="EMBL" id="CAJVPL010006272">
    <property type="protein sequence ID" value="CAG8663467.1"/>
    <property type="molecule type" value="Genomic_DNA"/>
</dbReference>
<organism evidence="2 3">
    <name type="scientific">Ambispora gerdemannii</name>
    <dbReference type="NCBI Taxonomy" id="144530"/>
    <lineage>
        <taxon>Eukaryota</taxon>
        <taxon>Fungi</taxon>
        <taxon>Fungi incertae sedis</taxon>
        <taxon>Mucoromycota</taxon>
        <taxon>Glomeromycotina</taxon>
        <taxon>Glomeromycetes</taxon>
        <taxon>Archaeosporales</taxon>
        <taxon>Ambisporaceae</taxon>
        <taxon>Ambispora</taxon>
    </lineage>
</organism>
<feature type="region of interest" description="Disordered" evidence="1">
    <location>
        <begin position="118"/>
        <end position="146"/>
    </location>
</feature>
<protein>
    <submittedName>
        <fullName evidence="2">13277_t:CDS:1</fullName>
    </submittedName>
</protein>